<accession>A0A9P6NH66</accession>
<sequence>MGNIETIFTELVAMLKVLPTGGYANMSLAVDRAKLQQQPSGKFNCDKSAFKDTVTLAEHGLHLVTQTSPPPTSQPDVVLATMLASVQVVKAKVDSLMLESANRSAKRDPPAPKPLSFAQAARQGMKTLDHPKQKQTQASGKTPKAPPPPKLPQITLAQSSHERASFVELDSKALALKERIDSSLRAALLAHHPTGAPPTHLCAIVQSRFTGEIHLQFHSQEVVDLVAVLPTMAWVCAINPYLCLKVEILPIIVHGIPTSFNPDNLTHIQKLMDENVGVLDTLQRVVWANQKSLDGKKTHSSLIIHLTDLKAANYAIHNWVLYARPVPTVLESTPSKIATAGTSLSCSETTQPTPPPAPSVGNISMKHPANPNTSKKDPPMSEHTRLHEQPDEAMVNVLQLNTHHSSAVTHSLLNDMNRQANKRGIYINKRIPTSAYTQVETGSNCIAAVEVRIDLLKTASNLTPPLTLALISAYAPLKQVSKLDALPPLLKNSPTHQVLVGMDSNLHHPLWNPLNYLNVH</sequence>
<protein>
    <recommendedName>
        <fullName evidence="4">Endonuclease/exonuclease/phosphatase domain-containing protein</fullName>
    </recommendedName>
</protein>
<evidence type="ECO:0000256" key="1">
    <source>
        <dbReference type="SAM" id="MobiDB-lite"/>
    </source>
</evidence>
<feature type="region of interest" description="Disordered" evidence="1">
    <location>
        <begin position="124"/>
        <end position="153"/>
    </location>
</feature>
<dbReference type="Gene3D" id="3.60.10.10">
    <property type="entry name" value="Endonuclease/exonuclease/phosphatase"/>
    <property type="match status" value="1"/>
</dbReference>
<dbReference type="InterPro" id="IPR036691">
    <property type="entry name" value="Endo/exonu/phosph_ase_sf"/>
</dbReference>
<feature type="region of interest" description="Disordered" evidence="1">
    <location>
        <begin position="341"/>
        <end position="386"/>
    </location>
</feature>
<evidence type="ECO:0000313" key="3">
    <source>
        <dbReference type="Proteomes" id="UP000886653"/>
    </source>
</evidence>
<dbReference type="EMBL" id="MU167268">
    <property type="protein sequence ID" value="KAG0145934.1"/>
    <property type="molecule type" value="Genomic_DNA"/>
</dbReference>
<keyword evidence="3" id="KW-1185">Reference proteome</keyword>
<organism evidence="2 3">
    <name type="scientific">Cronartium quercuum f. sp. fusiforme G11</name>
    <dbReference type="NCBI Taxonomy" id="708437"/>
    <lineage>
        <taxon>Eukaryota</taxon>
        <taxon>Fungi</taxon>
        <taxon>Dikarya</taxon>
        <taxon>Basidiomycota</taxon>
        <taxon>Pucciniomycotina</taxon>
        <taxon>Pucciniomycetes</taxon>
        <taxon>Pucciniales</taxon>
        <taxon>Coleosporiaceae</taxon>
        <taxon>Cronartium</taxon>
    </lineage>
</organism>
<dbReference type="AlphaFoldDB" id="A0A9P6NH66"/>
<gene>
    <name evidence="2" type="ORF">CROQUDRAFT_93261</name>
</gene>
<comment type="caution">
    <text evidence="2">The sequence shown here is derived from an EMBL/GenBank/DDBJ whole genome shotgun (WGS) entry which is preliminary data.</text>
</comment>
<evidence type="ECO:0000313" key="2">
    <source>
        <dbReference type="EMBL" id="KAG0145934.1"/>
    </source>
</evidence>
<name>A0A9P6NH66_9BASI</name>
<dbReference type="SUPFAM" id="SSF56219">
    <property type="entry name" value="DNase I-like"/>
    <property type="match status" value="1"/>
</dbReference>
<evidence type="ECO:0008006" key="4">
    <source>
        <dbReference type="Google" id="ProtNLM"/>
    </source>
</evidence>
<reference evidence="2" key="1">
    <citation type="submission" date="2013-11" db="EMBL/GenBank/DDBJ databases">
        <title>Genome sequence of the fusiform rust pathogen reveals effectors for host alternation and coevolution with pine.</title>
        <authorList>
            <consortium name="DOE Joint Genome Institute"/>
            <person name="Smith K."/>
            <person name="Pendleton A."/>
            <person name="Kubisiak T."/>
            <person name="Anderson C."/>
            <person name="Salamov A."/>
            <person name="Aerts A."/>
            <person name="Riley R."/>
            <person name="Clum A."/>
            <person name="Lindquist E."/>
            <person name="Ence D."/>
            <person name="Campbell M."/>
            <person name="Kronenberg Z."/>
            <person name="Feau N."/>
            <person name="Dhillon B."/>
            <person name="Hamelin R."/>
            <person name="Burleigh J."/>
            <person name="Smith J."/>
            <person name="Yandell M."/>
            <person name="Nelson C."/>
            <person name="Grigoriev I."/>
            <person name="Davis J."/>
        </authorList>
    </citation>
    <scope>NUCLEOTIDE SEQUENCE</scope>
    <source>
        <strain evidence="2">G11</strain>
    </source>
</reference>
<proteinExistence type="predicted"/>
<feature type="compositionally biased region" description="Basic and acidic residues" evidence="1">
    <location>
        <begin position="374"/>
        <end position="386"/>
    </location>
</feature>
<dbReference type="Proteomes" id="UP000886653">
    <property type="component" value="Unassembled WGS sequence"/>
</dbReference>
<feature type="compositionally biased region" description="Polar residues" evidence="1">
    <location>
        <begin position="341"/>
        <end position="351"/>
    </location>
</feature>